<organism evidence="2 3">
    <name type="scientific">Aspergillus taichungensis</name>
    <dbReference type="NCBI Taxonomy" id="482145"/>
    <lineage>
        <taxon>Eukaryota</taxon>
        <taxon>Fungi</taxon>
        <taxon>Dikarya</taxon>
        <taxon>Ascomycota</taxon>
        <taxon>Pezizomycotina</taxon>
        <taxon>Eurotiomycetes</taxon>
        <taxon>Eurotiomycetidae</taxon>
        <taxon>Eurotiales</taxon>
        <taxon>Aspergillaceae</taxon>
        <taxon>Aspergillus</taxon>
        <taxon>Aspergillus subgen. Circumdati</taxon>
    </lineage>
</organism>
<feature type="region of interest" description="Disordered" evidence="1">
    <location>
        <begin position="122"/>
        <end position="146"/>
    </location>
</feature>
<protein>
    <submittedName>
        <fullName evidence="2">Uncharacterized protein</fullName>
    </submittedName>
</protein>
<proteinExistence type="predicted"/>
<accession>A0A2J5I4K3</accession>
<evidence type="ECO:0000256" key="1">
    <source>
        <dbReference type="SAM" id="MobiDB-lite"/>
    </source>
</evidence>
<feature type="compositionally biased region" description="Basic residues" evidence="1">
    <location>
        <begin position="228"/>
        <end position="238"/>
    </location>
</feature>
<gene>
    <name evidence="2" type="ORF">BDW42DRAFT_24391</name>
</gene>
<name>A0A2J5I4K3_9EURO</name>
<dbReference type="Proteomes" id="UP000235023">
    <property type="component" value="Unassembled WGS sequence"/>
</dbReference>
<feature type="compositionally biased region" description="Basic residues" evidence="1">
    <location>
        <begin position="201"/>
        <end position="217"/>
    </location>
</feature>
<feature type="region of interest" description="Disordered" evidence="1">
    <location>
        <begin position="29"/>
        <end position="61"/>
    </location>
</feature>
<evidence type="ECO:0000313" key="2">
    <source>
        <dbReference type="EMBL" id="PLN84837.1"/>
    </source>
</evidence>
<feature type="compositionally biased region" description="Basic residues" evidence="1">
    <location>
        <begin position="35"/>
        <end position="55"/>
    </location>
</feature>
<dbReference type="EMBL" id="KZ559508">
    <property type="protein sequence ID" value="PLN84837.1"/>
    <property type="molecule type" value="Genomic_DNA"/>
</dbReference>
<evidence type="ECO:0000313" key="3">
    <source>
        <dbReference type="Proteomes" id="UP000235023"/>
    </source>
</evidence>
<feature type="region of interest" description="Disordered" evidence="1">
    <location>
        <begin position="186"/>
        <end position="238"/>
    </location>
</feature>
<feature type="compositionally biased region" description="Basic and acidic residues" evidence="1">
    <location>
        <begin position="137"/>
        <end position="146"/>
    </location>
</feature>
<reference evidence="3" key="1">
    <citation type="submission" date="2017-12" db="EMBL/GenBank/DDBJ databases">
        <authorList>
            <consortium name="DOE Joint Genome Institute"/>
            <person name="Mondo S.J."/>
            <person name="Kjaerbolling I."/>
            <person name="Vesth T.C."/>
            <person name="Frisvad J.C."/>
            <person name="Nybo J.L."/>
            <person name="Theobald S."/>
            <person name="Kuo A."/>
            <person name="Bowyer P."/>
            <person name="Matsuda Y."/>
            <person name="Lyhne E.K."/>
            <person name="Kogle M.E."/>
            <person name="Clum A."/>
            <person name="Lipzen A."/>
            <person name="Salamov A."/>
            <person name="Ngan C.Y."/>
            <person name="Daum C."/>
            <person name="Chiniquy J."/>
            <person name="Barry K."/>
            <person name="LaButti K."/>
            <person name="Haridas S."/>
            <person name="Simmons B.A."/>
            <person name="Magnuson J.K."/>
            <person name="Mortensen U.H."/>
            <person name="Larsen T.O."/>
            <person name="Grigoriev I.V."/>
            <person name="Baker S.E."/>
            <person name="Andersen M.R."/>
            <person name="Nordberg H.P."/>
            <person name="Cantor M.N."/>
            <person name="Hua S.X."/>
        </authorList>
    </citation>
    <scope>NUCLEOTIDE SEQUENCE [LARGE SCALE GENOMIC DNA]</scope>
    <source>
        <strain evidence="3">IBT 19404</strain>
    </source>
</reference>
<keyword evidence="3" id="KW-1185">Reference proteome</keyword>
<dbReference type="AlphaFoldDB" id="A0A2J5I4K3"/>
<sequence length="238" mass="28063">MPVCAIQRPTMTMPPLSWLFSRSIPLQDLHERERQNKKRKEKKRNRKFQEKRRKKKTDESGPLQFLTIRRWNFKIPTNATSGLFETDPEQQDTVLHGKSLIISSFRDDTMSQRRSCTNRGFYTKQTPIKPVPVGTGKWDRVSGSRREGDETGLLYTRRASDFLDLFNPSDPICCYPKRSSALDVYRQGLPPPKNQMEREKKNQRRKKEKKNRRRPRTARCTMMVQTRQHGKRAASRVL</sequence>